<dbReference type="InterPro" id="IPR008258">
    <property type="entry name" value="Transglycosylase_SLT_dom_1"/>
</dbReference>
<protein>
    <recommendedName>
        <fullName evidence="1">Transglycosylase SLT domain-containing protein</fullName>
    </recommendedName>
</protein>
<evidence type="ECO:0000313" key="3">
    <source>
        <dbReference type="Proteomes" id="UP001501752"/>
    </source>
</evidence>
<comment type="caution">
    <text evidence="2">The sequence shown here is derived from an EMBL/GenBank/DDBJ whole genome shotgun (WGS) entry which is preliminary data.</text>
</comment>
<evidence type="ECO:0000313" key="2">
    <source>
        <dbReference type="EMBL" id="GAA4850724.1"/>
    </source>
</evidence>
<gene>
    <name evidence="2" type="ORF">GCM10023235_29650</name>
</gene>
<dbReference type="PANTHER" id="PTHR37423">
    <property type="entry name" value="SOLUBLE LYTIC MUREIN TRANSGLYCOSYLASE-RELATED"/>
    <property type="match status" value="1"/>
</dbReference>
<dbReference type="EMBL" id="BAABIS010000001">
    <property type="protein sequence ID" value="GAA4850724.1"/>
    <property type="molecule type" value="Genomic_DNA"/>
</dbReference>
<sequence>MDAALVAAAGKTRTFTLSNGGKDTMPPLPTALVKAVAWQESGWQSAILACDGGIGLMQVMPGTVTMMNNKFGTTSDPKTVEGNVQLGTQLLDWLVAYYGDSCFGGNYDLSPDPVSGKTPLLDLVIAAYNAGAGNVHYNTVTDLATGAVSGVSQIPNPSYVANVKALMTRAPWTAAH</sequence>
<dbReference type="Proteomes" id="UP001501752">
    <property type="component" value="Unassembled WGS sequence"/>
</dbReference>
<dbReference type="Pfam" id="PF01464">
    <property type="entry name" value="SLT"/>
    <property type="match status" value="1"/>
</dbReference>
<feature type="domain" description="Transglycosylase SLT" evidence="1">
    <location>
        <begin position="26"/>
        <end position="136"/>
    </location>
</feature>
<reference evidence="3" key="1">
    <citation type="journal article" date="2019" name="Int. J. Syst. Evol. Microbiol.">
        <title>The Global Catalogue of Microorganisms (GCM) 10K type strain sequencing project: providing services to taxonomists for standard genome sequencing and annotation.</title>
        <authorList>
            <consortium name="The Broad Institute Genomics Platform"/>
            <consortium name="The Broad Institute Genome Sequencing Center for Infectious Disease"/>
            <person name="Wu L."/>
            <person name="Ma J."/>
        </authorList>
    </citation>
    <scope>NUCLEOTIDE SEQUENCE [LARGE SCALE GENOMIC DNA]</scope>
    <source>
        <strain evidence="3">JCM 13006</strain>
    </source>
</reference>
<proteinExistence type="predicted"/>
<name>A0ABP9DKN3_9ACTN</name>
<accession>A0ABP9DKN3</accession>
<organism evidence="2 3">
    <name type="scientific">Kitasatospora terrestris</name>
    <dbReference type="NCBI Taxonomy" id="258051"/>
    <lineage>
        <taxon>Bacteria</taxon>
        <taxon>Bacillati</taxon>
        <taxon>Actinomycetota</taxon>
        <taxon>Actinomycetes</taxon>
        <taxon>Kitasatosporales</taxon>
        <taxon>Streptomycetaceae</taxon>
        <taxon>Kitasatospora</taxon>
    </lineage>
</organism>
<dbReference type="Gene3D" id="1.10.530.10">
    <property type="match status" value="1"/>
</dbReference>
<dbReference type="PANTHER" id="PTHR37423:SF2">
    <property type="entry name" value="MEMBRANE-BOUND LYTIC MUREIN TRANSGLYCOSYLASE C"/>
    <property type="match status" value="1"/>
</dbReference>
<keyword evidence="3" id="KW-1185">Reference proteome</keyword>
<evidence type="ECO:0000259" key="1">
    <source>
        <dbReference type="Pfam" id="PF01464"/>
    </source>
</evidence>
<dbReference type="InterPro" id="IPR023346">
    <property type="entry name" value="Lysozyme-like_dom_sf"/>
</dbReference>
<dbReference type="SUPFAM" id="SSF53955">
    <property type="entry name" value="Lysozyme-like"/>
    <property type="match status" value="1"/>
</dbReference>